<dbReference type="OrthoDB" id="2602575at2759"/>
<name>A0A9P5XZZ5_9AGAR</name>
<dbReference type="Proteomes" id="UP000807353">
    <property type="component" value="Unassembled WGS sequence"/>
</dbReference>
<evidence type="ECO:0000313" key="3">
    <source>
        <dbReference type="Proteomes" id="UP000807353"/>
    </source>
</evidence>
<feature type="region of interest" description="Disordered" evidence="1">
    <location>
        <begin position="17"/>
        <end position="47"/>
    </location>
</feature>
<evidence type="ECO:0000313" key="2">
    <source>
        <dbReference type="EMBL" id="KAF9460862.1"/>
    </source>
</evidence>
<feature type="compositionally biased region" description="Polar residues" evidence="1">
    <location>
        <begin position="17"/>
        <end position="27"/>
    </location>
</feature>
<evidence type="ECO:0000256" key="1">
    <source>
        <dbReference type="SAM" id="MobiDB-lite"/>
    </source>
</evidence>
<keyword evidence="3" id="KW-1185">Reference proteome</keyword>
<reference evidence="2" key="1">
    <citation type="submission" date="2020-11" db="EMBL/GenBank/DDBJ databases">
        <authorList>
            <consortium name="DOE Joint Genome Institute"/>
            <person name="Ahrendt S."/>
            <person name="Riley R."/>
            <person name="Andreopoulos W."/>
            <person name="Labutti K."/>
            <person name="Pangilinan J."/>
            <person name="Ruiz-Duenas F.J."/>
            <person name="Barrasa J.M."/>
            <person name="Sanchez-Garcia M."/>
            <person name="Camarero S."/>
            <person name="Miyauchi S."/>
            <person name="Serrano A."/>
            <person name="Linde D."/>
            <person name="Babiker R."/>
            <person name="Drula E."/>
            <person name="Ayuso-Fernandez I."/>
            <person name="Pacheco R."/>
            <person name="Padilla G."/>
            <person name="Ferreira P."/>
            <person name="Barriuso J."/>
            <person name="Kellner H."/>
            <person name="Castanera R."/>
            <person name="Alfaro M."/>
            <person name="Ramirez L."/>
            <person name="Pisabarro A.G."/>
            <person name="Kuo A."/>
            <person name="Tritt A."/>
            <person name="Lipzen A."/>
            <person name="He G."/>
            <person name="Yan M."/>
            <person name="Ng V."/>
            <person name="Cullen D."/>
            <person name="Martin F."/>
            <person name="Rosso M.-N."/>
            <person name="Henrissat B."/>
            <person name="Hibbett D."/>
            <person name="Martinez A.T."/>
            <person name="Grigoriev I.V."/>
        </authorList>
    </citation>
    <scope>NUCLEOTIDE SEQUENCE</scope>
    <source>
        <strain evidence="2">CBS 247.69</strain>
    </source>
</reference>
<sequence>MSYNNNGYISPQQIMQAQGYNQQSSRHNQGHRDTPVTARSSRSVDPSLLTPGVVHNIPYQLRLSPEMVLNGHQIQTYHAPLFILPRSQEYIDTPSIASITFSVQGEPAPFIKAIMKGTVVVDGPHDCIFQELGWKRTDIVVNVHGATAGPERLRTINADKSPLTRETLSLELCGRIFQFFVKYPAVAREINWRKIRLVALSYYRNVWAPIMALDA</sequence>
<protein>
    <submittedName>
        <fullName evidence="2">Uncharacterized protein</fullName>
    </submittedName>
</protein>
<organism evidence="2 3">
    <name type="scientific">Collybia nuda</name>
    <dbReference type="NCBI Taxonomy" id="64659"/>
    <lineage>
        <taxon>Eukaryota</taxon>
        <taxon>Fungi</taxon>
        <taxon>Dikarya</taxon>
        <taxon>Basidiomycota</taxon>
        <taxon>Agaricomycotina</taxon>
        <taxon>Agaricomycetes</taxon>
        <taxon>Agaricomycetidae</taxon>
        <taxon>Agaricales</taxon>
        <taxon>Tricholomatineae</taxon>
        <taxon>Clitocybaceae</taxon>
        <taxon>Collybia</taxon>
    </lineage>
</organism>
<accession>A0A9P5XZZ5</accession>
<dbReference type="AlphaFoldDB" id="A0A9P5XZZ5"/>
<comment type="caution">
    <text evidence="2">The sequence shown here is derived from an EMBL/GenBank/DDBJ whole genome shotgun (WGS) entry which is preliminary data.</text>
</comment>
<proteinExistence type="predicted"/>
<dbReference type="EMBL" id="MU150292">
    <property type="protein sequence ID" value="KAF9460862.1"/>
    <property type="molecule type" value="Genomic_DNA"/>
</dbReference>
<gene>
    <name evidence="2" type="ORF">BDZ94DRAFT_1299567</name>
</gene>